<evidence type="ECO:0000256" key="1">
    <source>
        <dbReference type="ARBA" id="ARBA00007118"/>
    </source>
</evidence>
<dbReference type="PANTHER" id="PTHR43673:SF10">
    <property type="entry name" value="NADH DEHYDROGENASE_NAD(P)H NITROREDUCTASE XCC3605-RELATED"/>
    <property type="match status" value="1"/>
</dbReference>
<dbReference type="Pfam" id="PF00881">
    <property type="entry name" value="Nitroreductase"/>
    <property type="match status" value="1"/>
</dbReference>
<protein>
    <submittedName>
        <fullName evidence="5">Major NAD(P)H-flavin oxidoreductase</fullName>
        <ecNumber evidence="5">1.6.99.-</ecNumber>
    </submittedName>
</protein>
<reference evidence="5 6" key="1">
    <citation type="submission" date="2016-06" db="EMBL/GenBank/DDBJ databases">
        <authorList>
            <person name="Kjaerup R.B."/>
            <person name="Dalgaard T.S."/>
            <person name="Juul-Madsen H.R."/>
        </authorList>
    </citation>
    <scope>NUCLEOTIDE SEQUENCE [LARGE SCALE GENOMIC DNA]</scope>
    <source>
        <strain evidence="5 6">CECT 8886</strain>
    </source>
</reference>
<dbReference type="Gene3D" id="3.40.109.10">
    <property type="entry name" value="NADH Oxidase"/>
    <property type="match status" value="1"/>
</dbReference>
<organism evidence="5 6">
    <name type="scientific">Marinomonas spartinae</name>
    <dbReference type="NCBI Taxonomy" id="1792290"/>
    <lineage>
        <taxon>Bacteria</taxon>
        <taxon>Pseudomonadati</taxon>
        <taxon>Pseudomonadota</taxon>
        <taxon>Gammaproteobacteria</taxon>
        <taxon>Oceanospirillales</taxon>
        <taxon>Oceanospirillaceae</taxon>
        <taxon>Marinomonas</taxon>
    </lineage>
</organism>
<dbReference type="InterPro" id="IPR029479">
    <property type="entry name" value="Nitroreductase"/>
</dbReference>
<evidence type="ECO:0000313" key="6">
    <source>
        <dbReference type="Proteomes" id="UP000092544"/>
    </source>
</evidence>
<dbReference type="GO" id="GO:0016491">
    <property type="term" value="F:oxidoreductase activity"/>
    <property type="evidence" value="ECO:0007669"/>
    <property type="project" value="UniProtKB-KW"/>
</dbReference>
<comment type="similarity">
    <text evidence="1">Belongs to the nitroreductase family.</text>
</comment>
<proteinExistence type="inferred from homology"/>
<dbReference type="EMBL" id="FLOB01000012">
    <property type="protein sequence ID" value="SBS36263.1"/>
    <property type="molecule type" value="Genomic_DNA"/>
</dbReference>
<dbReference type="InterPro" id="IPR033878">
    <property type="entry name" value="NfsB-like"/>
</dbReference>
<dbReference type="STRING" id="1792290.MSP8886_03629"/>
<feature type="domain" description="Nitroreductase" evidence="4">
    <location>
        <begin position="10"/>
        <end position="193"/>
    </location>
</feature>
<name>A0A1A8TPS3_9GAMM</name>
<dbReference type="Proteomes" id="UP000092544">
    <property type="component" value="Unassembled WGS sequence"/>
</dbReference>
<gene>
    <name evidence="5" type="ORF">MSP8886_03629</name>
</gene>
<keyword evidence="2" id="KW-0521">NADP</keyword>
<accession>A0A1A8TPS3</accession>
<dbReference type="CDD" id="cd02149">
    <property type="entry name" value="NfsB-like"/>
    <property type="match status" value="1"/>
</dbReference>
<evidence type="ECO:0000259" key="4">
    <source>
        <dbReference type="Pfam" id="PF00881"/>
    </source>
</evidence>
<sequence length="218" mass="24824">MSHQIITDLAKRYTTKHYDPTKHISQEDLDVIYEALRLSPSSINSQPWKFIVTESDEAKQRMHDSFANKFQFNQKHAKAASHIILFAHKTHYTLEDFAKVVDKGIQDGRTQAENREQAFGSFAFAEMNTDKNGDTSHWTKAQTYIALGNLMHTLARLGIDSTPLEGVDHELLSEIFKDELEGYRCDVGLAMGYHHKNEDYNAALPKSRLALENVVTVI</sequence>
<evidence type="ECO:0000256" key="3">
    <source>
        <dbReference type="ARBA" id="ARBA00023002"/>
    </source>
</evidence>
<dbReference type="SUPFAM" id="SSF55469">
    <property type="entry name" value="FMN-dependent nitroreductase-like"/>
    <property type="match status" value="1"/>
</dbReference>
<dbReference type="PANTHER" id="PTHR43673">
    <property type="entry name" value="NAD(P)H NITROREDUCTASE YDGI-RELATED"/>
    <property type="match status" value="1"/>
</dbReference>
<dbReference type="EC" id="1.6.99.-" evidence="5"/>
<keyword evidence="6" id="KW-1185">Reference proteome</keyword>
<dbReference type="OrthoDB" id="9809288at2"/>
<dbReference type="RefSeq" id="WP_067019090.1">
    <property type="nucleotide sequence ID" value="NZ_FLOB01000012.1"/>
</dbReference>
<dbReference type="AlphaFoldDB" id="A0A1A8TPS3"/>
<evidence type="ECO:0000313" key="5">
    <source>
        <dbReference type="EMBL" id="SBS36263.1"/>
    </source>
</evidence>
<evidence type="ECO:0000256" key="2">
    <source>
        <dbReference type="ARBA" id="ARBA00022857"/>
    </source>
</evidence>
<dbReference type="InterPro" id="IPR000415">
    <property type="entry name" value="Nitroreductase-like"/>
</dbReference>
<keyword evidence="3 5" id="KW-0560">Oxidoreductase</keyword>